<evidence type="ECO:0000259" key="1">
    <source>
        <dbReference type="Pfam" id="PF09989"/>
    </source>
</evidence>
<proteinExistence type="predicted"/>
<dbReference type="Gene3D" id="3.40.50.11900">
    <property type="match status" value="1"/>
</dbReference>
<evidence type="ECO:0000313" key="2">
    <source>
        <dbReference type="EMBL" id="EKC45135.1"/>
    </source>
</evidence>
<sequence>MKVGIIKGLLYYYDEVLWMSFFENLGVKTITNKEVTKETIKKGTSMAPDEACLSLKIFIGEVMELKDKCNAIFIPRLFSIKEHEQVCTNFNALYDLIHNLFPEVPLITSNIDLQKHKTEMKAYINIGKQLGYSVIATVTAYLKALDKDKKIREKNFLAQTEKLKSPSKKILLAGHPYILYENILTKEIKKIIKDNGFEIIYSNILPEELVDIECSKISKTVHWTHSKKLLAGISYYNSRVDGIILLSCFPCGPDSLTNELVKRKVNKPLLKLILENESNTGLITRLEAFFDIVKVKI</sequence>
<dbReference type="PANTHER" id="PTHR32329">
    <property type="entry name" value="BIFUNCTIONAL PROTEIN [INCLUDES 2-HYDROXYACYL-COA DEHYDRATASE (N-TER) AND ITS ACTIVATOR DOMAIN (C_TERM)-RELATED"/>
    <property type="match status" value="1"/>
</dbReference>
<comment type="caution">
    <text evidence="2">The sequence shown here is derived from an EMBL/GenBank/DDBJ whole genome shotgun (WGS) entry which is preliminary data.</text>
</comment>
<dbReference type="InterPro" id="IPR051805">
    <property type="entry name" value="Dehydratase_Activator_Redct"/>
</dbReference>
<dbReference type="EMBL" id="AJWZ01011468">
    <property type="protein sequence ID" value="EKC45135.1"/>
    <property type="molecule type" value="Genomic_DNA"/>
</dbReference>
<organism evidence="2">
    <name type="scientific">human gut metagenome</name>
    <dbReference type="NCBI Taxonomy" id="408170"/>
    <lineage>
        <taxon>unclassified sequences</taxon>
        <taxon>metagenomes</taxon>
        <taxon>organismal metagenomes</taxon>
    </lineage>
</organism>
<name>K1RUH3_9ZZZZ</name>
<gene>
    <name evidence="2" type="ORF">OBE_17048</name>
</gene>
<dbReference type="AlphaFoldDB" id="K1RUH3"/>
<accession>K1RUH3</accession>
<dbReference type="InterPro" id="IPR018709">
    <property type="entry name" value="CoA_activase_DUF2229"/>
</dbReference>
<feature type="domain" description="DUF2229" evidence="1">
    <location>
        <begin position="2"/>
        <end position="203"/>
    </location>
</feature>
<dbReference type="PANTHER" id="PTHR32329:SF2">
    <property type="entry name" value="BIFUNCTIONAL PROTEIN [INCLUDES 2-HYDROXYACYL-COA DEHYDRATASE (N-TER) AND ITS ACTIVATOR DOMAIN (C_TERM)"/>
    <property type="match status" value="1"/>
</dbReference>
<dbReference type="Pfam" id="PF09989">
    <property type="entry name" value="DUF2229"/>
    <property type="match status" value="1"/>
</dbReference>
<reference evidence="2" key="1">
    <citation type="journal article" date="2013" name="Environ. Microbiol.">
        <title>Microbiota from the distal guts of lean and obese adolescents exhibit partial functional redundancy besides clear differences in community structure.</title>
        <authorList>
            <person name="Ferrer M."/>
            <person name="Ruiz A."/>
            <person name="Lanza F."/>
            <person name="Haange S.B."/>
            <person name="Oberbach A."/>
            <person name="Till H."/>
            <person name="Bargiela R."/>
            <person name="Campoy C."/>
            <person name="Segura M.T."/>
            <person name="Richter M."/>
            <person name="von Bergen M."/>
            <person name="Seifert J."/>
            <person name="Suarez A."/>
        </authorList>
    </citation>
    <scope>NUCLEOTIDE SEQUENCE</scope>
</reference>
<protein>
    <recommendedName>
        <fullName evidence="1">DUF2229 domain-containing protein</fullName>
    </recommendedName>
</protein>